<gene>
    <name evidence="11" type="ORF">CSAL01_04746</name>
</gene>
<dbReference type="Gene3D" id="3.40.47.10">
    <property type="match status" value="1"/>
</dbReference>
<comment type="similarity">
    <text evidence="1">Belongs to the thiolase-like superfamily. HMG-CoA synthase family.</text>
</comment>
<evidence type="ECO:0000259" key="8">
    <source>
        <dbReference type="Pfam" id="PF01154"/>
    </source>
</evidence>
<evidence type="ECO:0000259" key="9">
    <source>
        <dbReference type="Pfam" id="PF04082"/>
    </source>
</evidence>
<feature type="compositionally biased region" description="Basic and acidic residues" evidence="7">
    <location>
        <begin position="1"/>
        <end position="17"/>
    </location>
</feature>
<dbReference type="EMBL" id="JFFI01001474">
    <property type="protein sequence ID" value="KXH59666.1"/>
    <property type="molecule type" value="Genomic_DNA"/>
</dbReference>
<feature type="active site" description="Acyl-thioester intermediate" evidence="5">
    <location>
        <position position="729"/>
    </location>
</feature>
<feature type="domain" description="Hydroxymethylglutaryl-coenzyme A synthase N-terminal" evidence="8">
    <location>
        <begin position="613"/>
        <end position="785"/>
    </location>
</feature>
<evidence type="ECO:0000259" key="10">
    <source>
        <dbReference type="Pfam" id="PF08540"/>
    </source>
</evidence>
<dbReference type="FunFam" id="3.40.47.10:FF:000008">
    <property type="entry name" value="3-hydroxy-3-methylglutaryl coenzyme A synthase"/>
    <property type="match status" value="1"/>
</dbReference>
<feature type="region of interest" description="Disordered" evidence="7">
    <location>
        <begin position="1"/>
        <end position="39"/>
    </location>
</feature>
<dbReference type="GO" id="GO:0010142">
    <property type="term" value="P:farnesyl diphosphate biosynthetic process, mevalonate pathway"/>
    <property type="evidence" value="ECO:0007669"/>
    <property type="project" value="InterPro"/>
</dbReference>
<dbReference type="GO" id="GO:0008270">
    <property type="term" value="F:zinc ion binding"/>
    <property type="evidence" value="ECO:0007669"/>
    <property type="project" value="InterPro"/>
</dbReference>
<feature type="compositionally biased region" description="Polar residues" evidence="7">
    <location>
        <begin position="25"/>
        <end position="39"/>
    </location>
</feature>
<dbReference type="InterPro" id="IPR010122">
    <property type="entry name" value="HMG_CoA_synthase_euk"/>
</dbReference>
<feature type="active site" description="Proton donor/acceptor" evidence="5">
    <location>
        <position position="695"/>
    </location>
</feature>
<dbReference type="AlphaFoldDB" id="A0A135UH32"/>
<feature type="binding site" evidence="6">
    <location>
        <position position="870"/>
    </location>
    <ligand>
        <name>CoA</name>
        <dbReference type="ChEBI" id="CHEBI:57287"/>
    </ligand>
</feature>
<evidence type="ECO:0000256" key="1">
    <source>
        <dbReference type="ARBA" id="ARBA00007061"/>
    </source>
</evidence>
<dbReference type="NCBIfam" id="TIGR01833">
    <property type="entry name" value="HMG-CoA-S_euk"/>
    <property type="match status" value="1"/>
</dbReference>
<dbReference type="CDD" id="cd12148">
    <property type="entry name" value="fungal_TF_MHR"/>
    <property type="match status" value="1"/>
</dbReference>
<keyword evidence="4" id="KW-0539">Nucleus</keyword>
<organism evidence="11 12">
    <name type="scientific">Colletotrichum salicis</name>
    <dbReference type="NCBI Taxonomy" id="1209931"/>
    <lineage>
        <taxon>Eukaryota</taxon>
        <taxon>Fungi</taxon>
        <taxon>Dikarya</taxon>
        <taxon>Ascomycota</taxon>
        <taxon>Pezizomycotina</taxon>
        <taxon>Sordariomycetes</taxon>
        <taxon>Hypocreomycetidae</taxon>
        <taxon>Glomerellales</taxon>
        <taxon>Glomerellaceae</taxon>
        <taxon>Colletotrichum</taxon>
        <taxon>Colletotrichum acutatum species complex</taxon>
    </lineage>
</organism>
<feature type="binding site" evidence="6">
    <location>
        <position position="874"/>
    </location>
    <ligand>
        <name>CoA</name>
        <dbReference type="ChEBI" id="CHEBI:57287"/>
    </ligand>
</feature>
<keyword evidence="12" id="KW-1185">Reference proteome</keyword>
<name>A0A135UH32_9PEZI</name>
<dbReference type="Pfam" id="PF08540">
    <property type="entry name" value="HMG_CoA_synt_C"/>
    <property type="match status" value="1"/>
</dbReference>
<dbReference type="InterPro" id="IPR013528">
    <property type="entry name" value="HMG_CoA_synth_N"/>
</dbReference>
<dbReference type="Pfam" id="PF01154">
    <property type="entry name" value="HMG_CoA_synt_N"/>
    <property type="match status" value="1"/>
</dbReference>
<dbReference type="PANTHER" id="PTHR43323:SF2">
    <property type="entry name" value="HYDROXYMETHYLGLUTARYL-COA SYNTHASE"/>
    <property type="match status" value="1"/>
</dbReference>
<dbReference type="InterPro" id="IPR013746">
    <property type="entry name" value="HMG_CoA_synt_C_dom"/>
</dbReference>
<dbReference type="STRING" id="1209931.A0A135UH32"/>
<dbReference type="GO" id="GO:0006084">
    <property type="term" value="P:acetyl-CoA metabolic process"/>
    <property type="evidence" value="ECO:0007669"/>
    <property type="project" value="InterPro"/>
</dbReference>
<evidence type="ECO:0000256" key="3">
    <source>
        <dbReference type="ARBA" id="ARBA00023098"/>
    </source>
</evidence>
<sequence length="1062" mass="117674">MSRQREVLRTSSREAKKSASRRGVGSSTDHVGARTQSDQAAALESIESTIAKNNPNSGTEHTNLDDFLMFGDSFIPGFNPADVDIGSVTDLLFEFNPNDMMLPVPLPKDTCILSDSSRHATPYSSFCNAPENLPQYRDFRYTPQIIRCSDDDVSAVGNAFAKANVMTATSDSVHLSRSQISRWINAYFDYFDIHTPIVHRPTFVLSTTPASLLLGMLAIGGCIVSERGPASKAYEASCHLLAQYEQDLLQSSFSELWPIQTALLCIQFGAFSDNPRYARQAQRQFSLVTDLLRAVEVQVRGTQPVQDSDWIDWIFVETLSRLASWTCILNAAISLLDPESTCIAAPQVTAEMIVPSNDSLWRAPSAEEWAQNKEWQAYKPVNLVETSRRVFVGVFPTVTISSFGLLTLIGALVANICARERYSPEMAPILDQEYCTKMERSLQGWENLWRSHPHAERVTSTQHDPLMADCLDLLSSAYHHLYMGQELQILKRISKEPGCHLQAPSLPTNTKFLVVIKYATTAWLANTKTGIAHVQRKAALEFGGLGPMAAYETALIILWWLSLRQNPTSPNPGYAPVDEEEGFEIINQILKDIVQELDEQGIPGDGDRSVMAYPENVGIKAMEIYIPGQCLDQSLFEQHQGVSAGKYTVGLGLKYMNFCNDREDASSMALTAVSSLLRKYNIDPNSIGRLEVGTESLVDKAKSVKTVLTQLFEPAGNTSLEGIDTVNACYGGTSALFNAVNWVESRSWDGRNAIVVASDIAMYKEAASRPTGGAGCVAMLVGPNALLSMEPALKGTFMTHAYDFYKPDLKAEFPLVNGHESLHWYMSALDGCYERLREKVEAASHRGNGQGSNNLLETFDYMAFHTPNCKIVSKSYGRLLYNDYKLSSDKSRWETLPDELRGLSYEDSLKSKELEKIFVNLSKESFKARAEPCIAAPTLCGNMYTASLYCSLISLISNIDLRDSVGKTIGMFSYGSGIASTLYALRITGDLGEMVQKIDIMKRLEQREICTPEQYEEACSLRLKAYGAKGYEPAGSVETMAPGTYYLKNVDDVYRRSYAVKS</sequence>
<dbReference type="GO" id="GO:0004421">
    <property type="term" value="F:hydroxymethylglutaryl-CoA synthase activity"/>
    <property type="evidence" value="ECO:0007669"/>
    <property type="project" value="InterPro"/>
</dbReference>
<evidence type="ECO:0000256" key="7">
    <source>
        <dbReference type="SAM" id="MobiDB-lite"/>
    </source>
</evidence>
<evidence type="ECO:0000256" key="2">
    <source>
        <dbReference type="ARBA" id="ARBA00022679"/>
    </source>
</evidence>
<evidence type="ECO:0000313" key="12">
    <source>
        <dbReference type="Proteomes" id="UP000070121"/>
    </source>
</evidence>
<dbReference type="PANTHER" id="PTHR43323">
    <property type="entry name" value="3-HYDROXY-3-METHYLGLUTARYL COENZYME A SYNTHASE"/>
    <property type="match status" value="1"/>
</dbReference>
<dbReference type="GO" id="GO:0003677">
    <property type="term" value="F:DNA binding"/>
    <property type="evidence" value="ECO:0007669"/>
    <property type="project" value="InterPro"/>
</dbReference>
<keyword evidence="3" id="KW-0443">Lipid metabolism</keyword>
<evidence type="ECO:0000256" key="4">
    <source>
        <dbReference type="ARBA" id="ARBA00023242"/>
    </source>
</evidence>
<dbReference type="InterPro" id="IPR016039">
    <property type="entry name" value="Thiolase-like"/>
</dbReference>
<dbReference type="Pfam" id="PF04082">
    <property type="entry name" value="Fungal_trans"/>
    <property type="match status" value="1"/>
</dbReference>
<comment type="caution">
    <text evidence="11">The sequence shown here is derived from an EMBL/GenBank/DDBJ whole genome shotgun (WGS) entry which is preliminary data.</text>
</comment>
<dbReference type="GO" id="GO:0006351">
    <property type="term" value="P:DNA-templated transcription"/>
    <property type="evidence" value="ECO:0007669"/>
    <property type="project" value="InterPro"/>
</dbReference>
<reference evidence="11 12" key="1">
    <citation type="submission" date="2014-02" db="EMBL/GenBank/DDBJ databases">
        <title>The genome sequence of Colletotrichum salicis CBS 607.94.</title>
        <authorList>
            <person name="Baroncelli R."/>
            <person name="Thon M.R."/>
        </authorList>
    </citation>
    <scope>NUCLEOTIDE SEQUENCE [LARGE SCALE GENOMIC DNA]</scope>
    <source>
        <strain evidence="11 12">CBS 607.94</strain>
    </source>
</reference>
<dbReference type="SUPFAM" id="SSF53901">
    <property type="entry name" value="Thiolase-like"/>
    <property type="match status" value="2"/>
</dbReference>
<accession>A0A135UH32</accession>
<proteinExistence type="inferred from homology"/>
<feature type="binding site" evidence="6">
    <location>
        <position position="821"/>
    </location>
    <ligand>
        <name>CoA</name>
        <dbReference type="ChEBI" id="CHEBI:57287"/>
    </ligand>
</feature>
<evidence type="ECO:0000256" key="6">
    <source>
        <dbReference type="PIRSR" id="PIRSR610122-2"/>
    </source>
</evidence>
<feature type="domain" description="Xylanolytic transcriptional activator regulatory" evidence="9">
    <location>
        <begin position="184"/>
        <end position="373"/>
    </location>
</feature>
<keyword evidence="2" id="KW-0808">Transferase</keyword>
<evidence type="ECO:0000313" key="11">
    <source>
        <dbReference type="EMBL" id="KXH59666.1"/>
    </source>
</evidence>
<feature type="domain" description="Hydroxymethylglutaryl-coenzyme A synthase C-terminal" evidence="10">
    <location>
        <begin position="789"/>
        <end position="1061"/>
    </location>
</feature>
<feature type="active site" description="Proton donor/acceptor" evidence="5">
    <location>
        <position position="865"/>
    </location>
</feature>
<dbReference type="Proteomes" id="UP000070121">
    <property type="component" value="Unassembled WGS sequence"/>
</dbReference>
<dbReference type="OrthoDB" id="1269963at2759"/>
<dbReference type="GO" id="GO:0006696">
    <property type="term" value="P:ergosterol biosynthetic process"/>
    <property type="evidence" value="ECO:0007669"/>
    <property type="project" value="TreeGrafter"/>
</dbReference>
<protein>
    <submittedName>
        <fullName evidence="11">Hydroxymethylglutaryl-CoA synthase</fullName>
    </submittedName>
</protein>
<evidence type="ECO:0000256" key="5">
    <source>
        <dbReference type="PIRSR" id="PIRSR610122-1"/>
    </source>
</evidence>
<dbReference type="CDD" id="cd00827">
    <property type="entry name" value="init_cond_enzymes"/>
    <property type="match status" value="1"/>
</dbReference>
<dbReference type="InterPro" id="IPR007219">
    <property type="entry name" value="XnlR_reg_dom"/>
</dbReference>